<dbReference type="GeneID" id="18989721"/>
<protein>
    <recommendedName>
        <fullName evidence="3">Lipoprotein</fullName>
    </recommendedName>
</protein>
<evidence type="ECO:0000313" key="1">
    <source>
        <dbReference type="EMBL" id="AGR47620.2"/>
    </source>
</evidence>
<dbReference type="EMBL" id="KC595518">
    <property type="protein sequence ID" value="AGR47620.2"/>
    <property type="molecule type" value="Genomic_DNA"/>
</dbReference>
<sequence>MSIKRNSKTKKLVLSLIVAGVSALMTGCVNAEGEVDATHAIKVEAKILNNDKVNNVGQIEWVIRNESDKAFTGKVQISGNFEGSPEVYEYEVSDLRKDATERRLQVTKQIHEDKLDLNIKAVGKLSDVNVEKSDVKYEVIYNLEKQNMLFIQTDVVDKASTTAIIKELKSKYGDKLGVVHFFNKDQNVKKGTKPNLGKIDPSGGYAPGDSSIYIWDVKTEKTIDEFYVP</sequence>
<dbReference type="Proteomes" id="UP000015095">
    <property type="component" value="Segment"/>
</dbReference>
<evidence type="ECO:0008006" key="3">
    <source>
        <dbReference type="Google" id="ProtNLM"/>
    </source>
</evidence>
<gene>
    <name evidence="1" type="ORF">DAVIES_19</name>
</gene>
<dbReference type="KEGG" id="vg:18989721"/>
<accession>S5MP87</accession>
<keyword evidence="2" id="KW-1185">Reference proteome</keyword>
<dbReference type="RefSeq" id="YP_008858654.1">
    <property type="nucleotide sequence ID" value="NC_022980.1"/>
</dbReference>
<evidence type="ECO:0000313" key="2">
    <source>
        <dbReference type="Proteomes" id="UP000015095"/>
    </source>
</evidence>
<proteinExistence type="predicted"/>
<dbReference type="PROSITE" id="PS51257">
    <property type="entry name" value="PROKAR_LIPOPROTEIN"/>
    <property type="match status" value="1"/>
</dbReference>
<dbReference type="OrthoDB" id="30002at10239"/>
<organism evidence="1 2">
    <name type="scientific">Brevibacillus phage Davies</name>
    <dbReference type="NCBI Taxonomy" id="1296662"/>
    <lineage>
        <taxon>Viruses</taxon>
        <taxon>Duplodnaviria</taxon>
        <taxon>Heunggongvirae</taxon>
        <taxon>Uroviricota</taxon>
        <taxon>Caudoviricetes</taxon>
        <taxon>Abouovirus</taxon>
        <taxon>Abouovirus davies</taxon>
    </lineage>
</organism>
<name>S5MP87_9CAUD</name>
<reference evidence="1 2" key="1">
    <citation type="journal article" date="2013" name="Genome Announc.">
        <title>Complete Genome Sequences of Five Paenibacillus larvae Bacteriophages.</title>
        <authorList>
            <person name="Sheflo M.A."/>
            <person name="Gardner A.V."/>
            <person name="Merrill B.D."/>
            <person name="Fisher J.N."/>
            <person name="Lunt B.L."/>
            <person name="Breakwell D.P."/>
            <person name="Grose J.H."/>
            <person name="Burnett S.H."/>
        </authorList>
    </citation>
    <scope>NUCLEOTIDE SEQUENCE [LARGE SCALE GENOMIC DNA]</scope>
</reference>